<dbReference type="Pfam" id="PF16153">
    <property type="entry name" value="DUF4861"/>
    <property type="match status" value="1"/>
</dbReference>
<evidence type="ECO:0000313" key="2">
    <source>
        <dbReference type="Proteomes" id="UP001610104"/>
    </source>
</evidence>
<sequence>MLSKKIFQLAALAILVFNCSQKDNLKTITIKNTLDIERTFETVELSKGFLKVEDLSNIGIKDVESGLLQVTQAVDNDADGVEDVLLFQPQMKPLSENTYQIIYISEGEKPKAQNLCYSRFVPERTDDYAWENDKVAFRIFGPDAQRRFENNLEEGTLSSGVDAWLKKVKYPIINNWYKKYTEKTGSYHVDTGEGLDNFHVGKSRGVGGVAYKKDSIYYVSKNFTKWRTITTGPLRTSFYVEYKNWDAGGKQIIESKVISLDLGNNFSKFEVTIEGADNISPGLTMHEKDGIVSSDETNWVSYWQPHFDSELGMALLTKKEFFNGYEEYNVAAEDLSNAYLHLKIINGKTMYYAGFGWKKSDQFSNKEEWEHYLNDFTERLNNPLEVVIVN</sequence>
<dbReference type="RefSeq" id="WP_395436816.1">
    <property type="nucleotide sequence ID" value="NZ_JBAWKC010000001.1"/>
</dbReference>
<organism evidence="1 2">
    <name type="scientific">Gaetbulibacter aquiaggeris</name>
    <dbReference type="NCBI Taxonomy" id="1735373"/>
    <lineage>
        <taxon>Bacteria</taxon>
        <taxon>Pseudomonadati</taxon>
        <taxon>Bacteroidota</taxon>
        <taxon>Flavobacteriia</taxon>
        <taxon>Flavobacteriales</taxon>
        <taxon>Flavobacteriaceae</taxon>
        <taxon>Gaetbulibacter</taxon>
    </lineage>
</organism>
<name>A0ABW7MLJ7_9FLAO</name>
<keyword evidence="2" id="KW-1185">Reference proteome</keyword>
<comment type="caution">
    <text evidence="1">The sequence shown here is derived from an EMBL/GenBank/DDBJ whole genome shotgun (WGS) entry which is preliminary data.</text>
</comment>
<evidence type="ECO:0000313" key="1">
    <source>
        <dbReference type="EMBL" id="MFH6767519.1"/>
    </source>
</evidence>
<dbReference type="SUPFAM" id="SSF74650">
    <property type="entry name" value="Galactose mutarotase-like"/>
    <property type="match status" value="1"/>
</dbReference>
<dbReference type="InterPro" id="IPR032342">
    <property type="entry name" value="DUF4861"/>
</dbReference>
<dbReference type="Proteomes" id="UP001610104">
    <property type="component" value="Unassembled WGS sequence"/>
</dbReference>
<protein>
    <submittedName>
        <fullName evidence="1">DUF4861 family protein</fullName>
    </submittedName>
</protein>
<accession>A0ABW7MLJ7</accession>
<dbReference type="InterPro" id="IPR011013">
    <property type="entry name" value="Gal_mutarotase_sf_dom"/>
</dbReference>
<reference evidence="1 2" key="1">
    <citation type="submission" date="2024-02" db="EMBL/GenBank/DDBJ databases">
        <title>A Gaetbulibacter species isolated from tidal flats and genomic insights of their niches.</title>
        <authorList>
            <person name="Ye Y."/>
        </authorList>
    </citation>
    <scope>NUCLEOTIDE SEQUENCE [LARGE SCALE GENOMIC DNA]</scope>
    <source>
        <strain evidence="1 2">KEM-8</strain>
    </source>
</reference>
<proteinExistence type="predicted"/>
<dbReference type="EMBL" id="JBAWKC010000001">
    <property type="protein sequence ID" value="MFH6767519.1"/>
    <property type="molecule type" value="Genomic_DNA"/>
</dbReference>
<gene>
    <name evidence="1" type="ORF">V8G56_02130</name>
</gene>